<evidence type="ECO:0000313" key="1">
    <source>
        <dbReference type="EMBL" id="CAB0030094.1"/>
    </source>
</evidence>
<dbReference type="Proteomes" id="UP000479190">
    <property type="component" value="Unassembled WGS sequence"/>
</dbReference>
<feature type="non-terminal residue" evidence="1">
    <location>
        <position position="86"/>
    </location>
</feature>
<accession>A0A6H5I0T3</accession>
<dbReference type="AlphaFoldDB" id="A0A6H5I0T3"/>
<evidence type="ECO:0000313" key="2">
    <source>
        <dbReference type="Proteomes" id="UP000479190"/>
    </source>
</evidence>
<name>A0A6H5I0T3_9HYME</name>
<organism evidence="1 2">
    <name type="scientific">Trichogramma brassicae</name>
    <dbReference type="NCBI Taxonomy" id="86971"/>
    <lineage>
        <taxon>Eukaryota</taxon>
        <taxon>Metazoa</taxon>
        <taxon>Ecdysozoa</taxon>
        <taxon>Arthropoda</taxon>
        <taxon>Hexapoda</taxon>
        <taxon>Insecta</taxon>
        <taxon>Pterygota</taxon>
        <taxon>Neoptera</taxon>
        <taxon>Endopterygota</taxon>
        <taxon>Hymenoptera</taxon>
        <taxon>Apocrita</taxon>
        <taxon>Proctotrupomorpha</taxon>
        <taxon>Chalcidoidea</taxon>
        <taxon>Trichogrammatidae</taxon>
        <taxon>Trichogramma</taxon>
    </lineage>
</organism>
<sequence length="86" mass="9597">MLKSLRRCASSCCRPVAQHWSTLRTARGASVVQPTEVSNREGVAEIIIKDQLHDILFISIKASMRPQRAIADKLAHILETRCRGEA</sequence>
<keyword evidence="2" id="KW-1185">Reference proteome</keyword>
<proteinExistence type="predicted"/>
<gene>
    <name evidence="1" type="ORF">TBRA_LOCUS2110</name>
</gene>
<dbReference type="EMBL" id="CADCXV010000420">
    <property type="protein sequence ID" value="CAB0030094.1"/>
    <property type="molecule type" value="Genomic_DNA"/>
</dbReference>
<reference evidence="1 2" key="1">
    <citation type="submission" date="2020-02" db="EMBL/GenBank/DDBJ databases">
        <authorList>
            <person name="Ferguson B K."/>
        </authorList>
    </citation>
    <scope>NUCLEOTIDE SEQUENCE [LARGE SCALE GENOMIC DNA]</scope>
</reference>
<protein>
    <submittedName>
        <fullName evidence="1">Uncharacterized protein</fullName>
    </submittedName>
</protein>